<dbReference type="Proteomes" id="UP000225706">
    <property type="component" value="Unassembled WGS sequence"/>
</dbReference>
<name>A0A2B4R4R9_STYPI</name>
<dbReference type="PANTHER" id="PTHR46289">
    <property type="entry name" value="52 KDA REPRESSOR OF THE INHIBITOR OF THE PROTEIN KINASE-LIKE PROTEIN-RELATED"/>
    <property type="match status" value="1"/>
</dbReference>
<proteinExistence type="predicted"/>
<sequence length="536" mass="59997">MLCPRKSPLICFTVGRREQKQRERKRAAASCQMLERFLSKKSRTGEVSSELNVISVQDETQPSLQTTLATDTSPPSTSEESVCKDYNVCQHQETCKKAMEQAYNLKQAVEHPHAAISAQIDSSKAVNIERNREVLKSIARAVLFCGRQCIALKGDVENLDTTENPGNFLALLKLLAVHDSVLKSPAMRCVTNLSPQTQNELIEVMGRHIILKGILDDLNAATYYSILADEVTSHNEEHLAICARFVDKKKDVREEFLTYIKLEKITGEKIAENILAFLNENNVPVTNMRGQGYDGASNMSSSTLGVQARIKKEAPLATYVHCNGHCLNLVIKALGMIGFKRHLLKYGDMYVDLDPANCNEAQQILASFTSFEFIVVFMTMYLYLAHLAGITVKHQRATVDIVEAHHRITEVGSFYRKEKEDCGTNFSHIYNQSVSMAEKVGTAAEMPRLTSRQQHRPNAEAQTPREYFQRNVAILLPDHIIMCIEEQFSPSAKVATSLRGLVPSVLCSRNVNLNAAVNTYTDDLPSPELLEMELTR</sequence>
<dbReference type="Pfam" id="PF14291">
    <property type="entry name" value="DUF4371"/>
    <property type="match status" value="1"/>
</dbReference>
<dbReference type="InterPro" id="IPR052958">
    <property type="entry name" value="IFN-induced_PKR_regulator"/>
</dbReference>
<protein>
    <submittedName>
        <fullName evidence="2">Zinc finger MYM-type protein 1</fullName>
    </submittedName>
</protein>
<dbReference type="STRING" id="50429.A0A2B4R4R9"/>
<feature type="domain" description="DUF4371" evidence="1">
    <location>
        <begin position="95"/>
        <end position="301"/>
    </location>
</feature>
<keyword evidence="3" id="KW-1185">Reference proteome</keyword>
<dbReference type="AlphaFoldDB" id="A0A2B4R4R9"/>
<dbReference type="OrthoDB" id="5985326at2759"/>
<dbReference type="PANTHER" id="PTHR46289:SF16">
    <property type="entry name" value="52 KDA REPRESSOR OF THE INHIBITOR OF THE PROTEIN KINASE"/>
    <property type="match status" value="1"/>
</dbReference>
<reference evidence="3" key="1">
    <citation type="journal article" date="2017" name="bioRxiv">
        <title>Comparative analysis of the genomes of Stylophora pistillata and Acropora digitifera provides evidence for extensive differences between species of corals.</title>
        <authorList>
            <person name="Voolstra C.R."/>
            <person name="Li Y."/>
            <person name="Liew Y.J."/>
            <person name="Baumgarten S."/>
            <person name="Zoccola D."/>
            <person name="Flot J.-F."/>
            <person name="Tambutte S."/>
            <person name="Allemand D."/>
            <person name="Aranda M."/>
        </authorList>
    </citation>
    <scope>NUCLEOTIDE SEQUENCE [LARGE SCALE GENOMIC DNA]</scope>
</reference>
<evidence type="ECO:0000313" key="3">
    <source>
        <dbReference type="Proteomes" id="UP000225706"/>
    </source>
</evidence>
<evidence type="ECO:0000313" key="2">
    <source>
        <dbReference type="EMBL" id="PFX12621.1"/>
    </source>
</evidence>
<comment type="caution">
    <text evidence="2">The sequence shown here is derived from an EMBL/GenBank/DDBJ whole genome shotgun (WGS) entry which is preliminary data.</text>
</comment>
<dbReference type="InterPro" id="IPR012337">
    <property type="entry name" value="RNaseH-like_sf"/>
</dbReference>
<dbReference type="EMBL" id="LSMT01001256">
    <property type="protein sequence ID" value="PFX12621.1"/>
    <property type="molecule type" value="Genomic_DNA"/>
</dbReference>
<evidence type="ECO:0000259" key="1">
    <source>
        <dbReference type="Pfam" id="PF14291"/>
    </source>
</evidence>
<dbReference type="SUPFAM" id="SSF53098">
    <property type="entry name" value="Ribonuclease H-like"/>
    <property type="match status" value="1"/>
</dbReference>
<gene>
    <name evidence="2" type="primary">ZMYM1</name>
    <name evidence="2" type="ORF">AWC38_SpisGene23386</name>
</gene>
<accession>A0A2B4R4R9</accession>
<dbReference type="InterPro" id="IPR025398">
    <property type="entry name" value="DUF4371"/>
</dbReference>
<organism evidence="2 3">
    <name type="scientific">Stylophora pistillata</name>
    <name type="common">Smooth cauliflower coral</name>
    <dbReference type="NCBI Taxonomy" id="50429"/>
    <lineage>
        <taxon>Eukaryota</taxon>
        <taxon>Metazoa</taxon>
        <taxon>Cnidaria</taxon>
        <taxon>Anthozoa</taxon>
        <taxon>Hexacorallia</taxon>
        <taxon>Scleractinia</taxon>
        <taxon>Astrocoeniina</taxon>
        <taxon>Pocilloporidae</taxon>
        <taxon>Stylophora</taxon>
    </lineage>
</organism>